<keyword evidence="2" id="KW-0378">Hydrolase</keyword>
<dbReference type="GO" id="GO:0016787">
    <property type="term" value="F:hydrolase activity"/>
    <property type="evidence" value="ECO:0007669"/>
    <property type="project" value="UniProtKB-KW"/>
</dbReference>
<evidence type="ECO:0000256" key="1">
    <source>
        <dbReference type="ARBA" id="ARBA00022741"/>
    </source>
</evidence>
<keyword evidence="3" id="KW-0067">ATP-binding</keyword>
<sequence>MRIKIHSPGMQSLLVDGGRRGHQHEGFCEAGPMDEEAYWWGNYLVANQAGSPCIEVIGELSLRCDKAGVIAATGRDVKLNVNHQNAQAYQTQWVKEGDEITLSSNSLGSKTYLFIGGNWQLPTVLGSACTVVREQLGGLTNLGEGLKAGDEINIVSFDSPIPPNKPRHLAQRHWPNYDCQTPLNVIEGYQSDCFSAVAKRTFFSSEYQITSNINRMGYRLSGPKVQCEQKSMLSEAIHIGAIQIPSDGQPIVMMRDRQTLGGYPKLGCVDPLDVSRLAQAVPGESVSFTPIHSDNARARFLLHWQQRRRITGEVT</sequence>
<evidence type="ECO:0000256" key="2">
    <source>
        <dbReference type="ARBA" id="ARBA00022801"/>
    </source>
</evidence>
<proteinExistence type="predicted"/>
<dbReference type="Gene3D" id="2.40.100.10">
    <property type="entry name" value="Cyclophilin-like"/>
    <property type="match status" value="1"/>
</dbReference>
<dbReference type="InterPro" id="IPR003778">
    <property type="entry name" value="CT_A_B"/>
</dbReference>
<dbReference type="InterPro" id="IPR052708">
    <property type="entry name" value="PxpC"/>
</dbReference>
<feature type="domain" description="Carboxyltransferase" evidence="4">
    <location>
        <begin position="24"/>
        <end position="304"/>
    </location>
</feature>
<evidence type="ECO:0000256" key="3">
    <source>
        <dbReference type="ARBA" id="ARBA00022840"/>
    </source>
</evidence>
<reference evidence="5 6" key="1">
    <citation type="submission" date="2020-01" db="EMBL/GenBank/DDBJ databases">
        <authorList>
            <person name="Chen J."/>
            <person name="Zhu S."/>
            <person name="Yang J."/>
        </authorList>
    </citation>
    <scope>NUCLEOTIDE SEQUENCE [LARGE SCALE GENOMIC DNA]</scope>
    <source>
        <strain evidence="5 6">345S023</strain>
    </source>
</reference>
<dbReference type="EMBL" id="JAAAWN010000002">
    <property type="protein sequence ID" value="NDV90086.1"/>
    <property type="molecule type" value="Genomic_DNA"/>
</dbReference>
<comment type="caution">
    <text evidence="5">The sequence shown here is derived from an EMBL/GenBank/DDBJ whole genome shotgun (WGS) entry which is preliminary data.</text>
</comment>
<dbReference type="GO" id="GO:0005524">
    <property type="term" value="F:ATP binding"/>
    <property type="evidence" value="ECO:0007669"/>
    <property type="project" value="UniProtKB-KW"/>
</dbReference>
<evidence type="ECO:0000313" key="6">
    <source>
        <dbReference type="Proteomes" id="UP000470213"/>
    </source>
</evidence>
<protein>
    <submittedName>
        <fullName evidence="5">Carboxylase</fullName>
    </submittedName>
</protein>
<dbReference type="Pfam" id="PF02626">
    <property type="entry name" value="CT_A_B"/>
    <property type="match status" value="1"/>
</dbReference>
<gene>
    <name evidence="5" type="ORF">GTH32_02615</name>
</gene>
<dbReference type="SMART" id="SM00797">
    <property type="entry name" value="AHS2"/>
    <property type="match status" value="1"/>
</dbReference>
<keyword evidence="6" id="KW-1185">Reference proteome</keyword>
<dbReference type="RefSeq" id="WP_163083670.1">
    <property type="nucleotide sequence ID" value="NZ_JAAAWN010000002.1"/>
</dbReference>
<dbReference type="InterPro" id="IPR029000">
    <property type="entry name" value="Cyclophilin-like_dom_sf"/>
</dbReference>
<dbReference type="PANTHER" id="PTHR43309:SF4">
    <property type="entry name" value="CARBOXYLTRANSFERASE DOMAIN-CONTAINING PROTEIN"/>
    <property type="match status" value="1"/>
</dbReference>
<dbReference type="AlphaFoldDB" id="A0A7X5LIN2"/>
<evidence type="ECO:0000259" key="4">
    <source>
        <dbReference type="SMART" id="SM00797"/>
    </source>
</evidence>
<evidence type="ECO:0000313" key="5">
    <source>
        <dbReference type="EMBL" id="NDV90086.1"/>
    </source>
</evidence>
<dbReference type="SUPFAM" id="SSF50891">
    <property type="entry name" value="Cyclophilin-like"/>
    <property type="match status" value="1"/>
</dbReference>
<dbReference type="PANTHER" id="PTHR43309">
    <property type="entry name" value="5-OXOPROLINASE SUBUNIT C"/>
    <property type="match status" value="1"/>
</dbReference>
<name>A0A7X5LIN2_9ALTE</name>
<keyword evidence="1" id="KW-0547">Nucleotide-binding</keyword>
<organism evidence="5 6">
    <name type="scientific">Alteromonas profundi</name>
    <dbReference type="NCBI Taxonomy" id="2696062"/>
    <lineage>
        <taxon>Bacteria</taxon>
        <taxon>Pseudomonadati</taxon>
        <taxon>Pseudomonadota</taxon>
        <taxon>Gammaproteobacteria</taxon>
        <taxon>Alteromonadales</taxon>
        <taxon>Alteromonadaceae</taxon>
        <taxon>Alteromonas/Salinimonas group</taxon>
        <taxon>Alteromonas</taxon>
    </lineage>
</organism>
<accession>A0A7X5LIN2</accession>
<dbReference type="Proteomes" id="UP000470213">
    <property type="component" value="Unassembled WGS sequence"/>
</dbReference>